<dbReference type="AlphaFoldDB" id="A0AAV6H9K1"/>
<keyword evidence="4 9" id="KW-0812">Transmembrane</keyword>
<keyword evidence="3" id="KW-0813">Transport</keyword>
<feature type="transmembrane region" description="Helical" evidence="9">
    <location>
        <begin position="47"/>
        <end position="73"/>
    </location>
</feature>
<proteinExistence type="inferred from homology"/>
<evidence type="ECO:0000256" key="7">
    <source>
        <dbReference type="ARBA" id="ARBA00023136"/>
    </source>
</evidence>
<name>A0AAV6H9K1_9TELE</name>
<dbReference type="PANTHER" id="PTHR32261">
    <property type="entry name" value="CALCIUM HOMEOSTASIS MODULATOR PROTEIN"/>
    <property type="match status" value="1"/>
</dbReference>
<gene>
    <name evidence="10" type="ORF">AALO_G00046560</name>
</gene>
<feature type="transmembrane region" description="Helical" evidence="9">
    <location>
        <begin position="94"/>
        <end position="114"/>
    </location>
</feature>
<evidence type="ECO:0000256" key="1">
    <source>
        <dbReference type="ARBA" id="ARBA00004141"/>
    </source>
</evidence>
<evidence type="ECO:0000256" key="5">
    <source>
        <dbReference type="ARBA" id="ARBA00022989"/>
    </source>
</evidence>
<dbReference type="EMBL" id="JADWDJ010000003">
    <property type="protein sequence ID" value="KAG5283825.1"/>
    <property type="molecule type" value="Genomic_DNA"/>
</dbReference>
<keyword evidence="11" id="KW-1185">Reference proteome</keyword>
<comment type="caution">
    <text evidence="10">The sequence shown here is derived from an EMBL/GenBank/DDBJ whole genome shotgun (WGS) entry which is preliminary data.</text>
</comment>
<comment type="similarity">
    <text evidence="2">Belongs to the CALHM family.</text>
</comment>
<evidence type="ECO:0000256" key="4">
    <source>
        <dbReference type="ARBA" id="ARBA00022692"/>
    </source>
</evidence>
<dbReference type="Proteomes" id="UP000823561">
    <property type="component" value="Chromosome 3"/>
</dbReference>
<evidence type="ECO:0000256" key="6">
    <source>
        <dbReference type="ARBA" id="ARBA00023065"/>
    </source>
</evidence>
<evidence type="ECO:0000313" key="11">
    <source>
        <dbReference type="Proteomes" id="UP000823561"/>
    </source>
</evidence>
<evidence type="ECO:0000256" key="9">
    <source>
        <dbReference type="SAM" id="Phobius"/>
    </source>
</evidence>
<protein>
    <submittedName>
        <fullName evidence="10">Uncharacterized protein</fullName>
    </submittedName>
</protein>
<keyword evidence="5 9" id="KW-1133">Transmembrane helix</keyword>
<dbReference type="GO" id="GO:0005886">
    <property type="term" value="C:plasma membrane"/>
    <property type="evidence" value="ECO:0007669"/>
    <property type="project" value="TreeGrafter"/>
</dbReference>
<reference evidence="10" key="1">
    <citation type="submission" date="2020-10" db="EMBL/GenBank/DDBJ databases">
        <title>Chromosome-scale genome assembly of the Allis shad, Alosa alosa.</title>
        <authorList>
            <person name="Margot Z."/>
            <person name="Christophe K."/>
            <person name="Cabau C."/>
            <person name="Louis A."/>
            <person name="Berthelot C."/>
            <person name="Parey E."/>
            <person name="Roest Crollius H."/>
            <person name="Montfort J."/>
            <person name="Robinson-Rechavi M."/>
            <person name="Bucao C."/>
            <person name="Bouchez O."/>
            <person name="Gislard M."/>
            <person name="Lluch J."/>
            <person name="Milhes M."/>
            <person name="Lampietro C."/>
            <person name="Lopez Roques C."/>
            <person name="Donnadieu C."/>
            <person name="Braasch I."/>
            <person name="Desvignes T."/>
            <person name="Postlethwait J."/>
            <person name="Bobe J."/>
            <person name="Guiguen Y."/>
        </authorList>
    </citation>
    <scope>NUCLEOTIDE SEQUENCE</scope>
    <source>
        <strain evidence="10">M-15738</strain>
        <tissue evidence="10">Blood</tissue>
    </source>
</reference>
<accession>A0AAV6H9K1</accession>
<organism evidence="10 11">
    <name type="scientific">Alosa alosa</name>
    <name type="common">allis shad</name>
    <dbReference type="NCBI Taxonomy" id="278164"/>
    <lineage>
        <taxon>Eukaryota</taxon>
        <taxon>Metazoa</taxon>
        <taxon>Chordata</taxon>
        <taxon>Craniata</taxon>
        <taxon>Vertebrata</taxon>
        <taxon>Euteleostomi</taxon>
        <taxon>Actinopterygii</taxon>
        <taxon>Neopterygii</taxon>
        <taxon>Teleostei</taxon>
        <taxon>Clupei</taxon>
        <taxon>Clupeiformes</taxon>
        <taxon>Clupeoidei</taxon>
        <taxon>Clupeidae</taxon>
        <taxon>Alosa</taxon>
    </lineage>
</organism>
<feature type="transmembrane region" description="Helical" evidence="9">
    <location>
        <begin position="152"/>
        <end position="173"/>
    </location>
</feature>
<sequence>MAHQLLPVPPLKKMGSPTATALALVVLFLFLELLFTFVFLCPCDPNYGRHVCFCILYMLLPACILFYACLLMDNKRMEICGWTREDFPRPSTKCCTVFLRALSIGLVWVIIALVNGDWYVCLRTHSNGTAEEQLACKYEGDMTKPEKFEVKYYTNVSRSIGLGLILVVLLLWVGGSCRRTSYRQHLFDQQLEEEAEEIFRQLIADEAKQKSREGATDIR</sequence>
<keyword evidence="8" id="KW-0407">Ion channel</keyword>
<dbReference type="PANTHER" id="PTHR32261:SF1">
    <property type="entry name" value="CALCIUM HOMEOSTASIS MODULATOR PROTEIN"/>
    <property type="match status" value="1"/>
</dbReference>
<comment type="subcellular location">
    <subcellularLocation>
        <location evidence="1">Membrane</location>
        <topology evidence="1">Multi-pass membrane protein</topology>
    </subcellularLocation>
</comment>
<feature type="transmembrane region" description="Helical" evidence="9">
    <location>
        <begin position="21"/>
        <end position="41"/>
    </location>
</feature>
<dbReference type="InterPro" id="IPR029569">
    <property type="entry name" value="CALHM"/>
</dbReference>
<keyword evidence="7 9" id="KW-0472">Membrane</keyword>
<evidence type="ECO:0000256" key="8">
    <source>
        <dbReference type="ARBA" id="ARBA00023303"/>
    </source>
</evidence>
<evidence type="ECO:0000313" key="10">
    <source>
        <dbReference type="EMBL" id="KAG5283825.1"/>
    </source>
</evidence>
<keyword evidence="6" id="KW-0406">Ion transport</keyword>
<evidence type="ECO:0000256" key="3">
    <source>
        <dbReference type="ARBA" id="ARBA00022448"/>
    </source>
</evidence>
<evidence type="ECO:0000256" key="2">
    <source>
        <dbReference type="ARBA" id="ARBA00008497"/>
    </source>
</evidence>
<dbReference type="GO" id="GO:0005261">
    <property type="term" value="F:monoatomic cation channel activity"/>
    <property type="evidence" value="ECO:0007669"/>
    <property type="project" value="TreeGrafter"/>
</dbReference>
<dbReference type="GO" id="GO:1904669">
    <property type="term" value="P:ATP export"/>
    <property type="evidence" value="ECO:0007669"/>
    <property type="project" value="UniProtKB-ARBA"/>
</dbReference>
<dbReference type="Pfam" id="PF14798">
    <property type="entry name" value="Ca_hom_mod"/>
    <property type="match status" value="1"/>
</dbReference>